<accession>A0A8H3YVE1</accession>
<proteinExistence type="predicted"/>
<protein>
    <submittedName>
        <fullName evidence="1">Uncharacterized protein</fullName>
    </submittedName>
</protein>
<organism evidence="1 2">
    <name type="scientific">Venturia inaequalis</name>
    <name type="common">Apple scab fungus</name>
    <dbReference type="NCBI Taxonomy" id="5025"/>
    <lineage>
        <taxon>Eukaryota</taxon>
        <taxon>Fungi</taxon>
        <taxon>Dikarya</taxon>
        <taxon>Ascomycota</taxon>
        <taxon>Pezizomycotina</taxon>
        <taxon>Dothideomycetes</taxon>
        <taxon>Pleosporomycetidae</taxon>
        <taxon>Venturiales</taxon>
        <taxon>Venturiaceae</taxon>
        <taxon>Venturia</taxon>
    </lineage>
</organism>
<gene>
    <name evidence="1" type="ORF">EG328_003264</name>
</gene>
<dbReference type="Proteomes" id="UP000447873">
    <property type="component" value="Unassembled WGS sequence"/>
</dbReference>
<comment type="caution">
    <text evidence="1">The sequence shown here is derived from an EMBL/GenBank/DDBJ whole genome shotgun (WGS) entry which is preliminary data.</text>
</comment>
<dbReference type="AlphaFoldDB" id="A0A8H3YVE1"/>
<dbReference type="EMBL" id="WNWS01000198">
    <property type="protein sequence ID" value="KAE9975295.1"/>
    <property type="molecule type" value="Genomic_DNA"/>
</dbReference>
<name>A0A8H3YVE1_VENIN</name>
<evidence type="ECO:0000313" key="1">
    <source>
        <dbReference type="EMBL" id="KAE9975295.1"/>
    </source>
</evidence>
<sequence>MPPRKLLASQVKKGMFVIIDDEYDDDVDAEICEVVEASIVTMAGDTVWAEGMGTGVVDMEGTKLWFVQIEGVNKEGGARGMVKARCAFVDMAGGFGMRLYG</sequence>
<evidence type="ECO:0000313" key="2">
    <source>
        <dbReference type="Proteomes" id="UP000447873"/>
    </source>
</evidence>
<reference evidence="1 2" key="1">
    <citation type="submission" date="2018-12" db="EMBL/GenBank/DDBJ databases">
        <title>Venturia inaequalis Genome Resource.</title>
        <authorList>
            <person name="Lichtner F.J."/>
        </authorList>
    </citation>
    <scope>NUCLEOTIDE SEQUENCE [LARGE SCALE GENOMIC DNA]</scope>
    <source>
        <strain evidence="1 2">120213</strain>
    </source>
</reference>